<dbReference type="Pfam" id="PF00201">
    <property type="entry name" value="UDPGT"/>
    <property type="match status" value="1"/>
</dbReference>
<dbReference type="EMBL" id="QGMK01000222">
    <property type="protein sequence ID" value="TVY83172.1"/>
    <property type="molecule type" value="Genomic_DNA"/>
</dbReference>
<dbReference type="GO" id="GO:0008194">
    <property type="term" value="F:UDP-glycosyltransferase activity"/>
    <property type="evidence" value="ECO:0007669"/>
    <property type="project" value="InterPro"/>
</dbReference>
<proteinExistence type="predicted"/>
<dbReference type="Gene3D" id="3.40.50.2000">
    <property type="entry name" value="Glycogen Phosphorylase B"/>
    <property type="match status" value="2"/>
</dbReference>
<dbReference type="Proteomes" id="UP000469558">
    <property type="component" value="Unassembled WGS sequence"/>
</dbReference>
<protein>
    <submittedName>
        <fullName evidence="3">Glycosyltransferase sdnJ</fullName>
    </submittedName>
</protein>
<keyword evidence="4" id="KW-1185">Reference proteome</keyword>
<dbReference type="InterPro" id="IPR050271">
    <property type="entry name" value="UDP-glycosyltransferase"/>
</dbReference>
<organism evidence="3 4">
    <name type="scientific">Lachnellula suecica</name>
    <dbReference type="NCBI Taxonomy" id="602035"/>
    <lineage>
        <taxon>Eukaryota</taxon>
        <taxon>Fungi</taxon>
        <taxon>Dikarya</taxon>
        <taxon>Ascomycota</taxon>
        <taxon>Pezizomycotina</taxon>
        <taxon>Leotiomycetes</taxon>
        <taxon>Helotiales</taxon>
        <taxon>Lachnaceae</taxon>
        <taxon>Lachnellula</taxon>
    </lineage>
</organism>
<dbReference type="PANTHER" id="PTHR48043:SF145">
    <property type="entry name" value="FI06409P-RELATED"/>
    <property type="match status" value="1"/>
</dbReference>
<dbReference type="PANTHER" id="PTHR48043">
    <property type="entry name" value="EG:EG0003.4 PROTEIN-RELATED"/>
    <property type="match status" value="1"/>
</dbReference>
<dbReference type="AlphaFoldDB" id="A0A8T9CDA6"/>
<name>A0A8T9CDA6_9HELO</name>
<gene>
    <name evidence="3" type="primary">sdnJ_1</name>
    <name evidence="3" type="ORF">LSUE1_G004757</name>
</gene>
<keyword evidence="1" id="KW-0328">Glycosyltransferase</keyword>
<dbReference type="CDD" id="cd03784">
    <property type="entry name" value="GT1_Gtf-like"/>
    <property type="match status" value="1"/>
</dbReference>
<evidence type="ECO:0000256" key="2">
    <source>
        <dbReference type="ARBA" id="ARBA00022679"/>
    </source>
</evidence>
<reference evidence="3 4" key="1">
    <citation type="submission" date="2018-05" db="EMBL/GenBank/DDBJ databases">
        <title>Genome sequencing and assembly of the regulated plant pathogen Lachnellula willkommii and related sister species for the development of diagnostic species identification markers.</title>
        <authorList>
            <person name="Giroux E."/>
            <person name="Bilodeau G."/>
        </authorList>
    </citation>
    <scope>NUCLEOTIDE SEQUENCE [LARGE SCALE GENOMIC DNA]</scope>
    <source>
        <strain evidence="3 4">CBS 268.59</strain>
    </source>
</reference>
<dbReference type="OrthoDB" id="407298at2759"/>
<evidence type="ECO:0000313" key="4">
    <source>
        <dbReference type="Proteomes" id="UP000469558"/>
    </source>
</evidence>
<evidence type="ECO:0000313" key="3">
    <source>
        <dbReference type="EMBL" id="TVY83172.1"/>
    </source>
</evidence>
<evidence type="ECO:0000256" key="1">
    <source>
        <dbReference type="ARBA" id="ARBA00022676"/>
    </source>
</evidence>
<accession>A0A8T9CDA6</accession>
<dbReference type="InterPro" id="IPR002213">
    <property type="entry name" value="UDP_glucos_trans"/>
</dbReference>
<comment type="caution">
    <text evidence="3">The sequence shown here is derived from an EMBL/GenBank/DDBJ whole genome shotgun (WGS) entry which is preliminary data.</text>
</comment>
<sequence>MADTMKILFFTNSEYGQSNVVVATAYELLHRGCEIHIASFAADEDLGSAFTKRIDALNNGEYGTLPTDSKPVTFHRITGESMVESWQRRSKLTPDIAMTHGCGLKHAPLAYRSLMPVMGSEGPEYLTAVESCVAALKLVQPKVIVVDSSFPQGHDAARMMNLNYVVLTPNSFRETIGAIQPRGYGFWGIPAYPVSWSKVPLNIYLNARMIYAFFTAPIIKDIEKFRKEHGLSGRYPHLDPYRKNLQYLIPSAPEIDFPMRNIPGNVTGCGPIVVPAPPLATTDPELEQWLRAKPTVMLNLGSHFITSDTFAKSIATAFSTLLLKCPNVQVLWKLNSRNGNDAQAKGILKEYIENGSVKMASWLNSTPSSILQSGHVKCAVHHGGANSYYEAVDAGVAQIILPGWYDTFDFAARVEYLEIGLWGSHRACKKGDFVYWDEFGDALLTVMDPKSAKGAEMVHNAKSLGGIARSYGGRKKAAEKIMEFAESGKYGAKTLEKDGVSVDVTKETTAVKVEEAHEGVV</sequence>
<keyword evidence="2" id="KW-0808">Transferase</keyword>
<dbReference type="SUPFAM" id="SSF53756">
    <property type="entry name" value="UDP-Glycosyltransferase/glycogen phosphorylase"/>
    <property type="match status" value="1"/>
</dbReference>